<organism evidence="2 3">
    <name type="scientific">Marinomonas sargassi</name>
    <dbReference type="NCBI Taxonomy" id="2984494"/>
    <lineage>
        <taxon>Bacteria</taxon>
        <taxon>Pseudomonadati</taxon>
        <taxon>Pseudomonadota</taxon>
        <taxon>Gammaproteobacteria</taxon>
        <taxon>Oceanospirillales</taxon>
        <taxon>Oceanospirillaceae</taxon>
        <taxon>Marinomonas</taxon>
    </lineage>
</organism>
<evidence type="ECO:0000313" key="2">
    <source>
        <dbReference type="EMBL" id="MCV2403903.1"/>
    </source>
</evidence>
<evidence type="ECO:0000259" key="1">
    <source>
        <dbReference type="PROSITE" id="PS51462"/>
    </source>
</evidence>
<protein>
    <submittedName>
        <fullName evidence="2">NUDIX domain-containing protein</fullName>
    </submittedName>
</protein>
<proteinExistence type="predicted"/>
<dbReference type="RefSeq" id="WP_263531285.1">
    <property type="nucleotide sequence ID" value="NZ_JAOVZB010000006.1"/>
</dbReference>
<dbReference type="Gene3D" id="3.90.79.10">
    <property type="entry name" value="Nucleoside Triphosphate Pyrophosphohydrolase"/>
    <property type="match status" value="1"/>
</dbReference>
<dbReference type="InterPro" id="IPR015797">
    <property type="entry name" value="NUDIX_hydrolase-like_dom_sf"/>
</dbReference>
<dbReference type="PANTHER" id="PTHR10885:SF0">
    <property type="entry name" value="ISOPENTENYL-DIPHOSPHATE DELTA-ISOMERASE"/>
    <property type="match status" value="1"/>
</dbReference>
<sequence length="178" mass="20028">MPDTTEIITLVDKDNNVIGDIPRHEMDFSNHFHRVTYILVLSPKGHLIVQKRADNKAFCPGYFGITTGGVVEKGETYLKSAHRELKEELGIQGKLETHGVFMTQGEGYNIWGKIFTLHYNPALHGTMELQKSEVSSIHEMSIKNIIDNPDGLLFTPDSLDALKYYINQQTQACSHDPA</sequence>
<dbReference type="InterPro" id="IPR000086">
    <property type="entry name" value="NUDIX_hydrolase_dom"/>
</dbReference>
<keyword evidence="3" id="KW-1185">Reference proteome</keyword>
<evidence type="ECO:0000313" key="3">
    <source>
        <dbReference type="Proteomes" id="UP001209713"/>
    </source>
</evidence>
<dbReference type="SUPFAM" id="SSF55811">
    <property type="entry name" value="Nudix"/>
    <property type="match status" value="1"/>
</dbReference>
<dbReference type="Pfam" id="PF00293">
    <property type="entry name" value="NUDIX"/>
    <property type="match status" value="1"/>
</dbReference>
<dbReference type="PANTHER" id="PTHR10885">
    <property type="entry name" value="ISOPENTENYL-DIPHOSPHATE DELTA-ISOMERASE"/>
    <property type="match status" value="1"/>
</dbReference>
<dbReference type="Proteomes" id="UP001209713">
    <property type="component" value="Unassembled WGS sequence"/>
</dbReference>
<accession>A0ABT2YVH2</accession>
<gene>
    <name evidence="2" type="ORF">OFY17_13610</name>
</gene>
<reference evidence="2 3" key="1">
    <citation type="submission" date="2022-10" db="EMBL/GenBank/DDBJ databases">
        <title>Marinomonas transparenta sp. nov. and Marinomonas sargassi sp. nov., isolated from marine alga (Sargassum natans (L.) Gaillon).</title>
        <authorList>
            <person name="Wang Y."/>
        </authorList>
    </citation>
    <scope>NUCLEOTIDE SEQUENCE [LARGE SCALE GENOMIC DNA]</scope>
    <source>
        <strain evidence="2 3">C2222</strain>
    </source>
</reference>
<dbReference type="PROSITE" id="PS51462">
    <property type="entry name" value="NUDIX"/>
    <property type="match status" value="1"/>
</dbReference>
<feature type="domain" description="Nudix hydrolase" evidence="1">
    <location>
        <begin position="31"/>
        <end position="166"/>
    </location>
</feature>
<name>A0ABT2YVH2_9GAMM</name>
<dbReference type="EMBL" id="JAOVZB010000006">
    <property type="protein sequence ID" value="MCV2403903.1"/>
    <property type="molecule type" value="Genomic_DNA"/>
</dbReference>
<comment type="caution">
    <text evidence="2">The sequence shown here is derived from an EMBL/GenBank/DDBJ whole genome shotgun (WGS) entry which is preliminary data.</text>
</comment>
<dbReference type="CDD" id="cd04697">
    <property type="entry name" value="NUDIX_Hydrolase"/>
    <property type="match status" value="1"/>
</dbReference>